<feature type="transmembrane region" description="Helical" evidence="5">
    <location>
        <begin position="20"/>
        <end position="42"/>
    </location>
</feature>
<evidence type="ECO:0000313" key="7">
    <source>
        <dbReference type="EMBL" id="WDR03456.1"/>
    </source>
</evidence>
<dbReference type="PANTHER" id="PTHR42729">
    <property type="entry name" value="OLIGO/DIPEPTIDE TRANSPORT, PERMEASE PROTEIN (DPPC-2)"/>
    <property type="match status" value="1"/>
</dbReference>
<dbReference type="Proteomes" id="UP001220530">
    <property type="component" value="Chromosome"/>
</dbReference>
<keyword evidence="4 5" id="KW-0472">Membrane</keyword>
<dbReference type="EMBL" id="CP118246">
    <property type="protein sequence ID" value="WDR03456.1"/>
    <property type="molecule type" value="Genomic_DNA"/>
</dbReference>
<sequence length="287" mass="31005">MNRFFVSLRRNYEQGRISGILVLGLAILIAVVLFGAIGSLFVDPINATVGAVRPRRPPGGDYFLGTDSQGRDMWTLLIYATPNTLKMGLIAGFIGVGFGTVLGLIAGHFGGVADAIIRVISDALLTVPAIAVLVVIAGNIDRMSTLIMAMVVASLGWMFTTRTVRAQVLSVREKAYVEVARVNGEGPWEILFAEIMPNIMPYIVASFVGTVSGSILAVIGLEALGLGALEEMTLGNTIYWSQQSSAVLRGYWWWWGPPIVVIALIFIGLFLTSVGFDRFANPRLARR</sequence>
<keyword evidence="8" id="KW-1185">Reference proteome</keyword>
<dbReference type="InterPro" id="IPR000515">
    <property type="entry name" value="MetI-like"/>
</dbReference>
<keyword evidence="3 5" id="KW-1133">Transmembrane helix</keyword>
<keyword evidence="5" id="KW-0813">Transport</keyword>
<feature type="transmembrane region" description="Helical" evidence="5">
    <location>
        <begin position="119"/>
        <end position="140"/>
    </location>
</feature>
<dbReference type="PROSITE" id="PS50928">
    <property type="entry name" value="ABC_TM1"/>
    <property type="match status" value="1"/>
</dbReference>
<evidence type="ECO:0000259" key="6">
    <source>
        <dbReference type="PROSITE" id="PS50928"/>
    </source>
</evidence>
<dbReference type="Gene3D" id="1.10.3720.10">
    <property type="entry name" value="MetI-like"/>
    <property type="match status" value="1"/>
</dbReference>
<feature type="transmembrane region" description="Helical" evidence="5">
    <location>
        <begin position="146"/>
        <end position="164"/>
    </location>
</feature>
<organism evidence="7 8">
    <name type="scientific">Devosia algicola</name>
    <dbReference type="NCBI Taxonomy" id="3026418"/>
    <lineage>
        <taxon>Bacteria</taxon>
        <taxon>Pseudomonadati</taxon>
        <taxon>Pseudomonadota</taxon>
        <taxon>Alphaproteobacteria</taxon>
        <taxon>Hyphomicrobiales</taxon>
        <taxon>Devosiaceae</taxon>
        <taxon>Devosia</taxon>
    </lineage>
</organism>
<name>A0ABY7YQ58_9HYPH</name>
<evidence type="ECO:0000313" key="8">
    <source>
        <dbReference type="Proteomes" id="UP001220530"/>
    </source>
</evidence>
<feature type="domain" description="ABC transmembrane type-1" evidence="6">
    <location>
        <begin position="81"/>
        <end position="273"/>
    </location>
</feature>
<evidence type="ECO:0000256" key="4">
    <source>
        <dbReference type="ARBA" id="ARBA00023136"/>
    </source>
</evidence>
<gene>
    <name evidence="7" type="ORF">PSQ19_04940</name>
</gene>
<comment type="subcellular location">
    <subcellularLocation>
        <location evidence="1 5">Cell membrane</location>
        <topology evidence="1 5">Multi-pass membrane protein</topology>
    </subcellularLocation>
</comment>
<dbReference type="PANTHER" id="PTHR42729:SF1">
    <property type="entry name" value="OLIGO_DIPEPTIDE TRANSPORT, PERMEASE PROTEIN (DPPC-2)"/>
    <property type="match status" value="1"/>
</dbReference>
<evidence type="ECO:0000256" key="5">
    <source>
        <dbReference type="RuleBase" id="RU363032"/>
    </source>
</evidence>
<protein>
    <submittedName>
        <fullName evidence="7">ABC transporter permease</fullName>
    </submittedName>
</protein>
<evidence type="ECO:0000256" key="1">
    <source>
        <dbReference type="ARBA" id="ARBA00004651"/>
    </source>
</evidence>
<keyword evidence="2 5" id="KW-0812">Transmembrane</keyword>
<dbReference type="SUPFAM" id="SSF161098">
    <property type="entry name" value="MetI-like"/>
    <property type="match status" value="1"/>
</dbReference>
<dbReference type="InterPro" id="IPR035906">
    <property type="entry name" value="MetI-like_sf"/>
</dbReference>
<evidence type="ECO:0000256" key="3">
    <source>
        <dbReference type="ARBA" id="ARBA00022989"/>
    </source>
</evidence>
<evidence type="ECO:0000256" key="2">
    <source>
        <dbReference type="ARBA" id="ARBA00022692"/>
    </source>
</evidence>
<feature type="transmembrane region" description="Helical" evidence="5">
    <location>
        <begin position="252"/>
        <end position="276"/>
    </location>
</feature>
<accession>A0ABY7YQ58</accession>
<comment type="similarity">
    <text evidence="5">Belongs to the binding-protein-dependent transport system permease family.</text>
</comment>
<reference evidence="7 8" key="1">
    <citation type="submission" date="2023-02" db="EMBL/GenBank/DDBJ databases">
        <title>Devosia algicola sp. nov., isolated from the phycosphere of marine algae.</title>
        <authorList>
            <person name="Kim J.M."/>
            <person name="Lee J.K."/>
            <person name="Choi B.J."/>
            <person name="Bayburt H."/>
            <person name="Jeon C.O."/>
        </authorList>
    </citation>
    <scope>NUCLEOTIDE SEQUENCE [LARGE SCALE GENOMIC DNA]</scope>
    <source>
        <strain evidence="7 8">G20-9</strain>
    </source>
</reference>
<dbReference type="RefSeq" id="WP_282219850.1">
    <property type="nucleotide sequence ID" value="NZ_CP118246.1"/>
</dbReference>
<feature type="transmembrane region" description="Helical" evidence="5">
    <location>
        <begin position="87"/>
        <end position="107"/>
    </location>
</feature>
<feature type="transmembrane region" description="Helical" evidence="5">
    <location>
        <begin position="199"/>
        <end position="221"/>
    </location>
</feature>
<dbReference type="Pfam" id="PF00528">
    <property type="entry name" value="BPD_transp_1"/>
    <property type="match status" value="1"/>
</dbReference>
<dbReference type="CDD" id="cd06261">
    <property type="entry name" value="TM_PBP2"/>
    <property type="match status" value="1"/>
</dbReference>
<proteinExistence type="inferred from homology"/>